<dbReference type="SUPFAM" id="SSF56281">
    <property type="entry name" value="Metallo-hydrolase/oxidoreductase"/>
    <property type="match status" value="1"/>
</dbReference>
<gene>
    <name evidence="3" type="ORF">KKR91_08255</name>
</gene>
<name>A0A975M7S0_9MICC</name>
<keyword evidence="4" id="KW-1185">Reference proteome</keyword>
<proteinExistence type="predicted"/>
<dbReference type="Gene3D" id="3.60.15.10">
    <property type="entry name" value="Ribonuclease Z/Hydroxyacylglutathione hydrolase-like"/>
    <property type="match status" value="1"/>
</dbReference>
<accession>A0A975M7S0</accession>
<dbReference type="InterPro" id="IPR036866">
    <property type="entry name" value="RibonucZ/Hydroxyglut_hydro"/>
</dbReference>
<dbReference type="EMBL" id="CP076022">
    <property type="protein sequence ID" value="QWC11515.1"/>
    <property type="molecule type" value="Genomic_DNA"/>
</dbReference>
<feature type="region of interest" description="Disordered" evidence="1">
    <location>
        <begin position="1"/>
        <end position="28"/>
    </location>
</feature>
<evidence type="ECO:0000259" key="2">
    <source>
        <dbReference type="SMART" id="SM00849"/>
    </source>
</evidence>
<reference evidence="3 4" key="1">
    <citation type="submission" date="2021-05" db="EMBL/GenBank/DDBJ databases">
        <title>Novel species in genus Arthrobacter.</title>
        <authorList>
            <person name="Zhang G."/>
        </authorList>
    </citation>
    <scope>NUCLEOTIDE SEQUENCE [LARGE SCALE GENOMIC DNA]</scope>
    <source>
        <strain evidence="4">zg-ZUI227</strain>
    </source>
</reference>
<dbReference type="Proteomes" id="UP000676885">
    <property type="component" value="Chromosome"/>
</dbReference>
<dbReference type="RefSeq" id="WP_210228560.1">
    <property type="nucleotide sequence ID" value="NZ_CP076022.1"/>
</dbReference>
<dbReference type="PANTHER" id="PTHR42951">
    <property type="entry name" value="METALLO-BETA-LACTAMASE DOMAIN-CONTAINING"/>
    <property type="match status" value="1"/>
</dbReference>
<evidence type="ECO:0000313" key="3">
    <source>
        <dbReference type="EMBL" id="QWC11515.1"/>
    </source>
</evidence>
<dbReference type="SMART" id="SM00849">
    <property type="entry name" value="Lactamase_B"/>
    <property type="match status" value="1"/>
</dbReference>
<dbReference type="AlphaFoldDB" id="A0A975M7S0"/>
<dbReference type="InterPro" id="IPR050855">
    <property type="entry name" value="NDM-1-like"/>
</dbReference>
<evidence type="ECO:0000313" key="4">
    <source>
        <dbReference type="Proteomes" id="UP000676885"/>
    </source>
</evidence>
<dbReference type="PANTHER" id="PTHR42951:SF4">
    <property type="entry name" value="ACYL-COENZYME A THIOESTERASE MBLAC2"/>
    <property type="match status" value="1"/>
</dbReference>
<dbReference type="Pfam" id="PF00753">
    <property type="entry name" value="Lactamase_B"/>
    <property type="match status" value="1"/>
</dbReference>
<organism evidence="3 4">
    <name type="scientific">Arthrobacter jiangjiafuii</name>
    <dbReference type="NCBI Taxonomy" id="2817475"/>
    <lineage>
        <taxon>Bacteria</taxon>
        <taxon>Bacillati</taxon>
        <taxon>Actinomycetota</taxon>
        <taxon>Actinomycetes</taxon>
        <taxon>Micrococcales</taxon>
        <taxon>Micrococcaceae</taxon>
        <taxon>Arthrobacter</taxon>
    </lineage>
</organism>
<feature type="region of interest" description="Disordered" evidence="1">
    <location>
        <begin position="298"/>
        <end position="320"/>
    </location>
</feature>
<feature type="domain" description="Metallo-beta-lactamase" evidence="2">
    <location>
        <begin position="57"/>
        <end position="230"/>
    </location>
</feature>
<protein>
    <submittedName>
        <fullName evidence="3">MBL fold metallo-hydrolase</fullName>
    </submittedName>
</protein>
<evidence type="ECO:0000256" key="1">
    <source>
        <dbReference type="SAM" id="MobiDB-lite"/>
    </source>
</evidence>
<dbReference type="InterPro" id="IPR001279">
    <property type="entry name" value="Metallo-B-lactamas"/>
</dbReference>
<sequence length="320" mass="35574">MSKKTLSTAGPVARPLPPRWIHGSESSKHNTDPDVQVYWYDADTVVLRQNKAINYEAPFLFLLFGSERVVLLDTGATVSEQHFPLRTVVDDLIDSWMSRHPGVDNSYELLILHTHSHGDHMAGDAQFFDRASTTLVPADKLSAWCYLGLSDTSDKTELDLGGRMLDILATPGHDAAAVTFYDPWTGILFTGDTVYRGRLYISDWPAFSRSIDLLIEFCRSHPVTYVLGCHIEMTSTPGLDYPVRTTYQPDEPPLEMTVEHLHKVRSALDAAGPEPVRAVCDEFILWPSAPHRNTALQYPYSKRARTGQRPPVPGAGSPAG</sequence>
<dbReference type="KEGG" id="ajg:KKR91_08255"/>